<dbReference type="Gene3D" id="3.30.1200.10">
    <property type="entry name" value="YggU-like"/>
    <property type="match status" value="1"/>
</dbReference>
<dbReference type="EMBL" id="NRRU01000068">
    <property type="protein sequence ID" value="MBK1714444.1"/>
    <property type="molecule type" value="Genomic_DNA"/>
</dbReference>
<dbReference type="SMART" id="SM01152">
    <property type="entry name" value="DUF167"/>
    <property type="match status" value="1"/>
</dbReference>
<accession>A0ABS1DWL4</accession>
<comment type="similarity">
    <text evidence="1 2">Belongs to the UPF0235 family.</text>
</comment>
<evidence type="ECO:0000313" key="4">
    <source>
        <dbReference type="Proteomes" id="UP001041814"/>
    </source>
</evidence>
<reference evidence="3" key="2">
    <citation type="journal article" date="2020" name="Microorganisms">
        <title>Osmotic Adaptation and Compatible Solute Biosynthesis of Phototrophic Bacteria as Revealed from Genome Analyses.</title>
        <authorList>
            <person name="Imhoff J.F."/>
            <person name="Rahn T."/>
            <person name="Kunzel S."/>
            <person name="Keller A."/>
            <person name="Neulinger S.C."/>
        </authorList>
    </citation>
    <scope>NUCLEOTIDE SEQUENCE</scope>
    <source>
        <strain evidence="3">IM 151</strain>
    </source>
</reference>
<dbReference type="NCBIfam" id="TIGR00251">
    <property type="entry name" value="DUF167 family protein"/>
    <property type="match status" value="1"/>
</dbReference>
<dbReference type="HAMAP" id="MF_00634">
    <property type="entry name" value="UPF0235"/>
    <property type="match status" value="1"/>
</dbReference>
<gene>
    <name evidence="3" type="ORF">CKO43_16860</name>
</gene>
<name>A0ABS1DWL4_RUBGE</name>
<dbReference type="InterPro" id="IPR003746">
    <property type="entry name" value="DUF167"/>
</dbReference>
<dbReference type="PANTHER" id="PTHR13420:SF7">
    <property type="entry name" value="UPF0235 PROTEIN C15ORF40"/>
    <property type="match status" value="1"/>
</dbReference>
<sequence length="105" mass="11005">MSAAAPPPCLSAAGAELSRLRVAVVPNARRTGADGLHDGALRVRLNAPPVDGKANETLVAWLADELGLPKRAVRLMHGQSGRRKQLELDAAPEAVAAWLERVLAG</sequence>
<protein>
    <recommendedName>
        <fullName evidence="2">UPF0235 protein CKO43_16860</fullName>
    </recommendedName>
</protein>
<evidence type="ECO:0000313" key="3">
    <source>
        <dbReference type="EMBL" id="MBK1714444.1"/>
    </source>
</evidence>
<proteinExistence type="inferred from homology"/>
<dbReference type="Pfam" id="PF02594">
    <property type="entry name" value="DUF167"/>
    <property type="match status" value="1"/>
</dbReference>
<comment type="caution">
    <text evidence="3">The sequence shown here is derived from an EMBL/GenBank/DDBJ whole genome shotgun (WGS) entry which is preliminary data.</text>
</comment>
<organism evidence="3 4">
    <name type="scientific">Rubrivivax gelatinosus</name>
    <name type="common">Rhodocyclus gelatinosus</name>
    <name type="synonym">Rhodopseudomonas gelatinosa</name>
    <dbReference type="NCBI Taxonomy" id="28068"/>
    <lineage>
        <taxon>Bacteria</taxon>
        <taxon>Pseudomonadati</taxon>
        <taxon>Pseudomonadota</taxon>
        <taxon>Betaproteobacteria</taxon>
        <taxon>Burkholderiales</taxon>
        <taxon>Sphaerotilaceae</taxon>
        <taxon>Rubrivivax</taxon>
    </lineage>
</organism>
<dbReference type="SUPFAM" id="SSF69786">
    <property type="entry name" value="YggU-like"/>
    <property type="match status" value="1"/>
</dbReference>
<evidence type="ECO:0000256" key="1">
    <source>
        <dbReference type="ARBA" id="ARBA00010364"/>
    </source>
</evidence>
<evidence type="ECO:0000256" key="2">
    <source>
        <dbReference type="HAMAP-Rule" id="MF_00634"/>
    </source>
</evidence>
<dbReference type="PANTHER" id="PTHR13420">
    <property type="entry name" value="UPF0235 PROTEIN C15ORF40"/>
    <property type="match status" value="1"/>
</dbReference>
<dbReference type="InterPro" id="IPR036591">
    <property type="entry name" value="YggU-like_sf"/>
</dbReference>
<dbReference type="Proteomes" id="UP001041814">
    <property type="component" value="Unassembled WGS sequence"/>
</dbReference>
<reference evidence="3" key="1">
    <citation type="submission" date="2017-08" db="EMBL/GenBank/DDBJ databases">
        <authorList>
            <person name="Imhoff J.F."/>
            <person name="Rahn T."/>
            <person name="Kuenzel S."/>
            <person name="Neulinger S.C."/>
        </authorList>
    </citation>
    <scope>NUCLEOTIDE SEQUENCE</scope>
    <source>
        <strain evidence="3">IM 151</strain>
    </source>
</reference>
<keyword evidence="4" id="KW-1185">Reference proteome</keyword>
<dbReference type="RefSeq" id="WP_346014398.1">
    <property type="nucleotide sequence ID" value="NZ_NRRT01000007.1"/>
</dbReference>